<feature type="transmembrane region" description="Helical" evidence="1">
    <location>
        <begin position="395"/>
        <end position="412"/>
    </location>
</feature>
<reference evidence="2 3" key="1">
    <citation type="submission" date="2020-07" db="EMBL/GenBank/DDBJ databases">
        <title>Sequencing the genomes of 1000 actinobacteria strains.</title>
        <authorList>
            <person name="Klenk H.-P."/>
        </authorList>
    </citation>
    <scope>NUCLEOTIDE SEQUENCE [LARGE SCALE GENOMIC DNA]</scope>
    <source>
        <strain evidence="2 3">DSM 15165</strain>
    </source>
</reference>
<evidence type="ECO:0000313" key="2">
    <source>
        <dbReference type="EMBL" id="NYJ25058.1"/>
    </source>
</evidence>
<feature type="transmembrane region" description="Helical" evidence="1">
    <location>
        <begin position="172"/>
        <end position="189"/>
    </location>
</feature>
<dbReference type="Proteomes" id="UP000578352">
    <property type="component" value="Unassembled WGS sequence"/>
</dbReference>
<sequence length="512" mass="55247">MTDAPTVEAPVSTPRARPRRWRVIVAALLPVALFFALVSWAFASPVGASPDEDYHLGSIWCAQGDRAGFCESTSDPGVKLVPKAVTMAAKCYAFRADLSGYCPAADSQQLEKSKRGTFNDNGYPPLFYVTMSVFVSHDTAASVLAMRTLNALLFVGILTALFLLLEPRRRGIVLWGGLIALVPFGMFIIPSVNPSGWASISAATLWLSLVGFYEARTRGRLIGFGALALLTTLMGAGARSDAATYSVLAMIVVMVLKAERTKRFWLLSLWTLVLAVICVAFYLSGSQGGVINPESATPLSGRATLHLAMMNLLMLPSLWTGTLGTWGLGWLDTMMPAIVWMPSITIVAGVAFGALRFADLRKSIVVALVGLALIVVPLYVLVHDRILVGAGVQPRYIYPLILLFVGLCLWGLNRIGIGLSGFQLILIVGALWLANHIALYTNLRRYVTGDNAKGLNLDAGTAWWWSGLPIGPIWVWGIGSLAFLIVLAAAAALSWPRDTFGLRRGRARQLVA</sequence>
<organism evidence="2 3">
    <name type="scientific">Leifsonia shinshuensis</name>
    <dbReference type="NCBI Taxonomy" id="150026"/>
    <lineage>
        <taxon>Bacteria</taxon>
        <taxon>Bacillati</taxon>
        <taxon>Actinomycetota</taxon>
        <taxon>Actinomycetes</taxon>
        <taxon>Micrococcales</taxon>
        <taxon>Microbacteriaceae</taxon>
        <taxon>Leifsonia</taxon>
    </lineage>
</organism>
<feature type="transmembrane region" description="Helical" evidence="1">
    <location>
        <begin position="265"/>
        <end position="283"/>
    </location>
</feature>
<proteinExistence type="predicted"/>
<gene>
    <name evidence="2" type="ORF">HNR13_003345</name>
</gene>
<evidence type="ECO:0000256" key="1">
    <source>
        <dbReference type="SAM" id="Phobius"/>
    </source>
</evidence>
<dbReference type="InterPro" id="IPR018674">
    <property type="entry name" value="DUF2142_membrane"/>
</dbReference>
<feature type="transmembrane region" description="Helical" evidence="1">
    <location>
        <begin position="364"/>
        <end position="383"/>
    </location>
</feature>
<feature type="transmembrane region" description="Helical" evidence="1">
    <location>
        <begin position="144"/>
        <end position="165"/>
    </location>
</feature>
<accession>A0A853CX30</accession>
<dbReference type="Pfam" id="PF09913">
    <property type="entry name" value="DUF2142"/>
    <property type="match status" value="1"/>
</dbReference>
<feature type="transmembrane region" description="Helical" evidence="1">
    <location>
        <begin position="195"/>
        <end position="213"/>
    </location>
</feature>
<feature type="transmembrane region" description="Helical" evidence="1">
    <location>
        <begin position="220"/>
        <end position="236"/>
    </location>
</feature>
<evidence type="ECO:0000313" key="3">
    <source>
        <dbReference type="Proteomes" id="UP000578352"/>
    </source>
</evidence>
<feature type="transmembrane region" description="Helical" evidence="1">
    <location>
        <begin position="23"/>
        <end position="43"/>
    </location>
</feature>
<keyword evidence="1" id="KW-1133">Transmembrane helix</keyword>
<evidence type="ECO:0008006" key="4">
    <source>
        <dbReference type="Google" id="ProtNLM"/>
    </source>
</evidence>
<dbReference type="EMBL" id="JACCFL010000001">
    <property type="protein sequence ID" value="NYJ25058.1"/>
    <property type="molecule type" value="Genomic_DNA"/>
</dbReference>
<feature type="transmembrane region" description="Helical" evidence="1">
    <location>
        <begin position="473"/>
        <end position="495"/>
    </location>
</feature>
<keyword evidence="1" id="KW-0472">Membrane</keyword>
<dbReference type="RefSeq" id="WP_179607609.1">
    <property type="nucleotide sequence ID" value="NZ_BAABEH010000001.1"/>
</dbReference>
<name>A0A853CX30_9MICO</name>
<protein>
    <recommendedName>
        <fullName evidence="4">DUF2142 domain-containing protein</fullName>
    </recommendedName>
</protein>
<feature type="transmembrane region" description="Helical" evidence="1">
    <location>
        <begin position="424"/>
        <end position="443"/>
    </location>
</feature>
<dbReference type="AlphaFoldDB" id="A0A853CX30"/>
<keyword evidence="1" id="KW-0812">Transmembrane</keyword>
<comment type="caution">
    <text evidence="2">The sequence shown here is derived from an EMBL/GenBank/DDBJ whole genome shotgun (WGS) entry which is preliminary data.</text>
</comment>
<feature type="transmembrane region" description="Helical" evidence="1">
    <location>
        <begin position="337"/>
        <end position="357"/>
    </location>
</feature>